<dbReference type="AlphaFoldDB" id="K2M7V7"/>
<dbReference type="PROSITE" id="PS51318">
    <property type="entry name" value="TAT"/>
    <property type="match status" value="1"/>
</dbReference>
<dbReference type="InterPro" id="IPR006059">
    <property type="entry name" value="SBP"/>
</dbReference>
<name>K2M7V7_9HYPH</name>
<dbReference type="GO" id="GO:0042597">
    <property type="term" value="C:periplasmic space"/>
    <property type="evidence" value="ECO:0007669"/>
    <property type="project" value="UniProtKB-SubCell"/>
</dbReference>
<dbReference type="PATRIC" id="fig|391937.3.peg.2896"/>
<keyword evidence="4" id="KW-0732">Signal</keyword>
<comment type="subcellular location">
    <subcellularLocation>
        <location evidence="1">Periplasm</location>
    </subcellularLocation>
</comment>
<dbReference type="InterPro" id="IPR006311">
    <property type="entry name" value="TAT_signal"/>
</dbReference>
<evidence type="ECO:0000256" key="1">
    <source>
        <dbReference type="ARBA" id="ARBA00004418"/>
    </source>
</evidence>
<dbReference type="OrthoDB" id="9811951at2"/>
<evidence type="ECO:0000256" key="2">
    <source>
        <dbReference type="ARBA" id="ARBA00008520"/>
    </source>
</evidence>
<keyword evidence="6" id="KW-1185">Reference proteome</keyword>
<dbReference type="RefSeq" id="WP_008597668.1">
    <property type="nucleotide sequence ID" value="NZ_AMRM01000015.1"/>
</dbReference>
<sequence length="427" mass="46505">MRLTRRGFLAGTAATCGLSYIGGPAFAQATELNVFAHRVLQNVSKGTLGGDATSAFTEATGANVTWVTFETGPLHDRVFREASLSESTVDVAFLLNTYATPRVTGLFEPLDAYMEKDPIENFGDIFPGLVDAVTFNGQLFAVPFRHATTGLHYNEEIFAECGIEGPPKTIEEFVDIAKRCTKTRPDGTPAVGFIMPGLAYPEVISFARAWDADFITPDMQVVANSKGMVAALTAIRDLYESGAVPRNMVSMKAEDANTWMQTGRAAMSKGSFSRNALYNDPQKSQAAGKIKTTVLPVTEALLGKYEVAPAKVEFWSMAIPKNSRNKDLAWKFIKSMSSPEATLSAALNGNGPVRNGTYDDPRIIEKLPYSQAERRVLAVSRVPLPAFDEAARAADYFKEEAEAAVLGMKTPQQAMDDLTRRVEELLQ</sequence>
<comment type="caution">
    <text evidence="5">The sequence shown here is derived from an EMBL/GenBank/DDBJ whole genome shotgun (WGS) entry which is preliminary data.</text>
</comment>
<dbReference type="Proteomes" id="UP000006786">
    <property type="component" value="Unassembled WGS sequence"/>
</dbReference>
<comment type="similarity">
    <text evidence="2">Belongs to the bacterial solute-binding protein 1 family.</text>
</comment>
<keyword evidence="3" id="KW-0574">Periplasm</keyword>
<dbReference type="PANTHER" id="PTHR43649:SF12">
    <property type="entry name" value="DIACETYLCHITOBIOSE BINDING PROTEIN DASA"/>
    <property type="match status" value="1"/>
</dbReference>
<accession>K2M7V7</accession>
<dbReference type="PANTHER" id="PTHR43649">
    <property type="entry name" value="ARABINOSE-BINDING PROTEIN-RELATED"/>
    <property type="match status" value="1"/>
</dbReference>
<reference evidence="5 6" key="1">
    <citation type="journal article" date="2012" name="J. Bacteriol.">
        <title>Genome Sequence of Nitratireductor pacificus Type Strain pht-3B.</title>
        <authorList>
            <person name="Lai Q."/>
            <person name="Li G."/>
            <person name="Shao Z."/>
        </authorList>
    </citation>
    <scope>NUCLEOTIDE SEQUENCE [LARGE SCALE GENOMIC DNA]</scope>
    <source>
        <strain evidence="6">pht-3B</strain>
    </source>
</reference>
<evidence type="ECO:0000256" key="4">
    <source>
        <dbReference type="SAM" id="SignalP"/>
    </source>
</evidence>
<dbReference type="STRING" id="391937.NA2_14107"/>
<evidence type="ECO:0000313" key="5">
    <source>
        <dbReference type="EMBL" id="EKF18291.1"/>
    </source>
</evidence>
<feature type="signal peptide" evidence="4">
    <location>
        <begin position="1"/>
        <end position="27"/>
    </location>
</feature>
<dbReference type="Pfam" id="PF01547">
    <property type="entry name" value="SBP_bac_1"/>
    <property type="match status" value="1"/>
</dbReference>
<evidence type="ECO:0000313" key="6">
    <source>
        <dbReference type="Proteomes" id="UP000006786"/>
    </source>
</evidence>
<dbReference type="EMBL" id="AMRM01000015">
    <property type="protein sequence ID" value="EKF18291.1"/>
    <property type="molecule type" value="Genomic_DNA"/>
</dbReference>
<evidence type="ECO:0000256" key="3">
    <source>
        <dbReference type="ARBA" id="ARBA00022764"/>
    </source>
</evidence>
<dbReference type="Gene3D" id="3.40.190.10">
    <property type="entry name" value="Periplasmic binding protein-like II"/>
    <property type="match status" value="2"/>
</dbReference>
<dbReference type="InterPro" id="IPR050490">
    <property type="entry name" value="Bact_solute-bd_prot1"/>
</dbReference>
<organism evidence="5 6">
    <name type="scientific">Nitratireductor pacificus pht-3B</name>
    <dbReference type="NCBI Taxonomy" id="391937"/>
    <lineage>
        <taxon>Bacteria</taxon>
        <taxon>Pseudomonadati</taxon>
        <taxon>Pseudomonadota</taxon>
        <taxon>Alphaproteobacteria</taxon>
        <taxon>Hyphomicrobiales</taxon>
        <taxon>Phyllobacteriaceae</taxon>
        <taxon>Nitratireductor</taxon>
    </lineage>
</organism>
<dbReference type="eggNOG" id="COG1653">
    <property type="taxonomic scope" value="Bacteria"/>
</dbReference>
<proteinExistence type="inferred from homology"/>
<dbReference type="SUPFAM" id="SSF53850">
    <property type="entry name" value="Periplasmic binding protein-like II"/>
    <property type="match status" value="1"/>
</dbReference>
<protein>
    <submittedName>
        <fullName evidence="5">Carbohydrate ABC transporter substrate-binding protein</fullName>
    </submittedName>
</protein>
<gene>
    <name evidence="5" type="ORF">NA2_14107</name>
</gene>
<feature type="chain" id="PRO_5003864192" evidence="4">
    <location>
        <begin position="28"/>
        <end position="427"/>
    </location>
</feature>